<evidence type="ECO:0000313" key="10">
    <source>
        <dbReference type="EMBL" id="HIY78711.1"/>
    </source>
</evidence>
<keyword evidence="5" id="KW-0560">Oxidoreductase</keyword>
<evidence type="ECO:0000256" key="6">
    <source>
        <dbReference type="ARBA" id="ARBA00023027"/>
    </source>
</evidence>
<keyword evidence="7" id="KW-0443">Lipid metabolism</keyword>
<dbReference type="EMBL" id="DXCO01000040">
    <property type="protein sequence ID" value="HIY78711.1"/>
    <property type="molecule type" value="Genomic_DNA"/>
</dbReference>
<dbReference type="CDD" id="cd08175">
    <property type="entry name" value="G1PDH"/>
    <property type="match status" value="1"/>
</dbReference>
<keyword evidence="8" id="KW-0594">Phospholipid biosynthesis</keyword>
<evidence type="ECO:0000256" key="9">
    <source>
        <dbReference type="ARBA" id="ARBA00023264"/>
    </source>
</evidence>
<keyword evidence="2" id="KW-0444">Lipid biosynthesis</keyword>
<evidence type="ECO:0000313" key="11">
    <source>
        <dbReference type="Proteomes" id="UP000824135"/>
    </source>
</evidence>
<dbReference type="GO" id="GO:0008654">
    <property type="term" value="P:phospholipid biosynthetic process"/>
    <property type="evidence" value="ECO:0007669"/>
    <property type="project" value="UniProtKB-KW"/>
</dbReference>
<evidence type="ECO:0000256" key="7">
    <source>
        <dbReference type="ARBA" id="ARBA00023098"/>
    </source>
</evidence>
<dbReference type="SUPFAM" id="SSF56796">
    <property type="entry name" value="Dehydroquinate synthase-like"/>
    <property type="match status" value="1"/>
</dbReference>
<keyword evidence="6" id="KW-0520">NAD</keyword>
<evidence type="ECO:0000256" key="5">
    <source>
        <dbReference type="ARBA" id="ARBA00023002"/>
    </source>
</evidence>
<name>A0A9D1Z888_9FIRM</name>
<evidence type="ECO:0000256" key="1">
    <source>
        <dbReference type="ARBA" id="ARBA00022490"/>
    </source>
</evidence>
<dbReference type="AlphaFoldDB" id="A0A9D1Z888"/>
<evidence type="ECO:0000256" key="4">
    <source>
        <dbReference type="ARBA" id="ARBA00022857"/>
    </source>
</evidence>
<sequence>MVDKMISDKLDKIGIRLEYKSGGGFPAFCARRQKEKILAVCDRNTRPFAESAEIPNKKICFIDEDEPVPDEKVCGYVTECAKEADYVLAVGSGTLNDTAKFAAYHTGKKSGVLATAPSMDGYASPVAPIMRAGFKVSEIVHAPSDILIDTDILSAAPSVMIAAGAGDIMGKYTCLTDWRLAQNHLGEEVNEEAFSDTVDAVDKCFGSIEDIYARGAAGIGRLTDALIVSGLAIAETGNSRPASGAEHHISHYLEMWFVAQKMHVPLHGIKVGLGTLVTAYLYGALERDGVEFRGAEATYRAARYIPPLKTLEEMLCRLGAPTRFSELPISRELFRETMLKAYTVRPRYTVLTLLHEMGLMERYLPQLEEKFY</sequence>
<evidence type="ECO:0000256" key="2">
    <source>
        <dbReference type="ARBA" id="ARBA00022516"/>
    </source>
</evidence>
<keyword evidence="4" id="KW-0521">NADP</keyword>
<reference evidence="10" key="1">
    <citation type="journal article" date="2021" name="PeerJ">
        <title>Extensive microbial diversity within the chicken gut microbiome revealed by metagenomics and culture.</title>
        <authorList>
            <person name="Gilroy R."/>
            <person name="Ravi A."/>
            <person name="Getino M."/>
            <person name="Pursley I."/>
            <person name="Horton D.L."/>
            <person name="Alikhan N.F."/>
            <person name="Baker D."/>
            <person name="Gharbi K."/>
            <person name="Hall N."/>
            <person name="Watson M."/>
            <person name="Adriaenssens E.M."/>
            <person name="Foster-Nyarko E."/>
            <person name="Jarju S."/>
            <person name="Secka A."/>
            <person name="Antonio M."/>
            <person name="Oren A."/>
            <person name="Chaudhuri R.R."/>
            <person name="La Ragione R."/>
            <person name="Hildebrand F."/>
            <person name="Pallen M.J."/>
        </authorList>
    </citation>
    <scope>NUCLEOTIDE SEQUENCE</scope>
    <source>
        <strain evidence="10">CHK199-9574</strain>
    </source>
</reference>
<dbReference type="PANTHER" id="PTHR43616">
    <property type="entry name" value="GLYCEROL DEHYDROGENASE"/>
    <property type="match status" value="1"/>
</dbReference>
<comment type="caution">
    <text evidence="10">The sequence shown here is derived from an EMBL/GenBank/DDBJ whole genome shotgun (WGS) entry which is preliminary data.</text>
</comment>
<dbReference type="GO" id="GO:0016614">
    <property type="term" value="F:oxidoreductase activity, acting on CH-OH group of donors"/>
    <property type="evidence" value="ECO:0007669"/>
    <property type="project" value="InterPro"/>
</dbReference>
<dbReference type="PANTHER" id="PTHR43616:SF5">
    <property type="entry name" value="GLYCEROL DEHYDROGENASE 1"/>
    <property type="match status" value="1"/>
</dbReference>
<keyword evidence="9" id="KW-1208">Phospholipid metabolism</keyword>
<gene>
    <name evidence="10" type="ORF">H9728_06665</name>
</gene>
<dbReference type="Gene3D" id="1.20.1090.10">
    <property type="entry name" value="Dehydroquinate synthase-like - alpha domain"/>
    <property type="match status" value="1"/>
</dbReference>
<accession>A0A9D1Z888</accession>
<proteinExistence type="predicted"/>
<dbReference type="InterPro" id="IPR016205">
    <property type="entry name" value="Glycerol_DH"/>
</dbReference>
<organism evidence="10 11">
    <name type="scientific">Candidatus Borkfalkia excrementavium</name>
    <dbReference type="NCBI Taxonomy" id="2838505"/>
    <lineage>
        <taxon>Bacteria</taxon>
        <taxon>Bacillati</taxon>
        <taxon>Bacillota</taxon>
        <taxon>Clostridia</taxon>
        <taxon>Christensenellales</taxon>
        <taxon>Christensenellaceae</taxon>
        <taxon>Candidatus Borkfalkia</taxon>
    </lineage>
</organism>
<reference evidence="10" key="2">
    <citation type="submission" date="2021-04" db="EMBL/GenBank/DDBJ databases">
        <authorList>
            <person name="Gilroy R."/>
        </authorList>
    </citation>
    <scope>NUCLEOTIDE SEQUENCE</scope>
    <source>
        <strain evidence="10">CHK199-9574</strain>
    </source>
</reference>
<protein>
    <submittedName>
        <fullName evidence="10">Sn-glycerol-1-phosphate dehydrogenase</fullName>
    </submittedName>
</protein>
<dbReference type="Pfam" id="PF13685">
    <property type="entry name" value="Fe-ADH_2"/>
    <property type="match status" value="1"/>
</dbReference>
<dbReference type="GO" id="GO:0046872">
    <property type="term" value="F:metal ion binding"/>
    <property type="evidence" value="ECO:0007669"/>
    <property type="project" value="UniProtKB-KW"/>
</dbReference>
<dbReference type="InterPro" id="IPR032837">
    <property type="entry name" value="G1PDH"/>
</dbReference>
<evidence type="ECO:0000256" key="8">
    <source>
        <dbReference type="ARBA" id="ARBA00023209"/>
    </source>
</evidence>
<evidence type="ECO:0000256" key="3">
    <source>
        <dbReference type="ARBA" id="ARBA00022723"/>
    </source>
</evidence>
<dbReference type="Gene3D" id="3.40.50.1970">
    <property type="match status" value="1"/>
</dbReference>
<keyword evidence="3" id="KW-0479">Metal-binding</keyword>
<keyword evidence="1" id="KW-0963">Cytoplasm</keyword>
<dbReference type="Proteomes" id="UP000824135">
    <property type="component" value="Unassembled WGS sequence"/>
</dbReference>